<dbReference type="InterPro" id="IPR001509">
    <property type="entry name" value="Epimerase_deHydtase"/>
</dbReference>
<protein>
    <submittedName>
        <fullName evidence="2">Nucleoside-diphosphate-sugar epimerase</fullName>
    </submittedName>
</protein>
<dbReference type="PANTHER" id="PTHR12126:SF11">
    <property type="entry name" value="NADH DEHYDROGENASE [UBIQUINONE] 1 ALPHA SUBCOMPLEX SUBUNIT 9, MITOCHONDRIAL"/>
    <property type="match status" value="1"/>
</dbReference>
<feature type="domain" description="NAD-dependent epimerase/dehydratase" evidence="1">
    <location>
        <begin position="112"/>
        <end position="229"/>
    </location>
</feature>
<evidence type="ECO:0000259" key="1">
    <source>
        <dbReference type="Pfam" id="PF01370"/>
    </source>
</evidence>
<dbReference type="InterPro" id="IPR051207">
    <property type="entry name" value="ComplexI_NDUFA9_subunit"/>
</dbReference>
<dbReference type="EMBL" id="CADCXN010000094">
    <property type="protein sequence ID" value="CAA9892261.1"/>
    <property type="molecule type" value="Genomic_DNA"/>
</dbReference>
<dbReference type="Gene3D" id="3.40.50.720">
    <property type="entry name" value="NAD(P)-binding Rossmann-like Domain"/>
    <property type="match status" value="1"/>
</dbReference>
<dbReference type="InterPro" id="IPR036291">
    <property type="entry name" value="NAD(P)-bd_dom_sf"/>
</dbReference>
<dbReference type="Pfam" id="PF01370">
    <property type="entry name" value="Epimerase"/>
    <property type="match status" value="1"/>
</dbReference>
<dbReference type="Proteomes" id="UP000494216">
    <property type="component" value="Unassembled WGS sequence"/>
</dbReference>
<organism evidence="2 3">
    <name type="scientific">Candidatus Methylobacter favarea</name>
    <dbReference type="NCBI Taxonomy" id="2707345"/>
    <lineage>
        <taxon>Bacteria</taxon>
        <taxon>Pseudomonadati</taxon>
        <taxon>Pseudomonadota</taxon>
        <taxon>Gammaproteobacteria</taxon>
        <taxon>Methylococcales</taxon>
        <taxon>Methylococcaceae</taxon>
        <taxon>Methylobacter</taxon>
    </lineage>
</organism>
<proteinExistence type="predicted"/>
<dbReference type="PANTHER" id="PTHR12126">
    <property type="entry name" value="NADH-UBIQUINONE OXIDOREDUCTASE 39 KDA SUBUNIT-RELATED"/>
    <property type="match status" value="1"/>
</dbReference>
<name>A0A8S0WRT8_9GAMM</name>
<sequence length="318" mass="35337">MLNVDEKIVGVLGATSMVGESLLPLLTQAGRQVRAYSRQVVNKSCENVVWRQLPPASSDSKPGLPISLLGGSKTVASAASGFSMDAPENIKYWLCVAPIWVLPEYLNFLEHHNARRIVVLSSTSRFTKTDSPDPEERIAAHRLADAEERIRVWAVSCGVEWVILRPTLIYGRGRDKNISEMARFICRFGFFPIFGPALGLRQPVHVADVAAACISALQTPGATNRDYNISGGETLTYKQMVCRTFAVLGRRPRLVKVPIGVFRFALACLRMLPRYQKWSVAMAERMNKDLVFNHEEATRDLGFKPRPLVLTAADVPSR</sequence>
<evidence type="ECO:0000313" key="2">
    <source>
        <dbReference type="EMBL" id="CAA9892261.1"/>
    </source>
</evidence>
<accession>A0A8S0WRT8</accession>
<keyword evidence="3" id="KW-1185">Reference proteome</keyword>
<reference evidence="2 3" key="1">
    <citation type="submission" date="2020-02" db="EMBL/GenBank/DDBJ databases">
        <authorList>
            <person name="Hogendoorn C."/>
        </authorList>
    </citation>
    <scope>NUCLEOTIDE SEQUENCE [LARGE SCALE GENOMIC DNA]</scope>
    <source>
        <strain evidence="2">METHB21</strain>
    </source>
</reference>
<dbReference type="GO" id="GO:0044877">
    <property type="term" value="F:protein-containing complex binding"/>
    <property type="evidence" value="ECO:0007669"/>
    <property type="project" value="TreeGrafter"/>
</dbReference>
<gene>
    <name evidence="2" type="ORF">METHB2_620006</name>
</gene>
<dbReference type="AlphaFoldDB" id="A0A8S0WRT8"/>
<dbReference type="SUPFAM" id="SSF51735">
    <property type="entry name" value="NAD(P)-binding Rossmann-fold domains"/>
    <property type="match status" value="1"/>
</dbReference>
<evidence type="ECO:0000313" key="3">
    <source>
        <dbReference type="Proteomes" id="UP000494216"/>
    </source>
</evidence>
<comment type="caution">
    <text evidence="2">The sequence shown here is derived from an EMBL/GenBank/DDBJ whole genome shotgun (WGS) entry which is preliminary data.</text>
</comment>